<dbReference type="GO" id="GO:0006412">
    <property type="term" value="P:translation"/>
    <property type="evidence" value="ECO:0007669"/>
    <property type="project" value="UniProtKB-UniRule"/>
</dbReference>
<dbReference type="Proteomes" id="UP000004191">
    <property type="component" value="Unassembled WGS sequence"/>
</dbReference>
<sequence length="72" mass="8480">MARKFRQRKKVLDQEKVKRIDYKDANSLKSFISERGKILPRRVTGANAEQQRIIAKNVKRARQIAILPYQVN</sequence>
<dbReference type="Gene3D" id="4.10.640.10">
    <property type="entry name" value="Ribosomal protein S18"/>
    <property type="match status" value="1"/>
</dbReference>
<protein>
    <recommendedName>
        <fullName evidence="4">Small ribosomal subunit protein bS18</fullName>
    </recommendedName>
</protein>
<dbReference type="GO" id="GO:1990904">
    <property type="term" value="C:ribonucleoprotein complex"/>
    <property type="evidence" value="ECO:0007669"/>
    <property type="project" value="UniProtKB-KW"/>
</dbReference>
<dbReference type="InterPro" id="IPR001648">
    <property type="entry name" value="Ribosomal_bS18"/>
</dbReference>
<comment type="similarity">
    <text evidence="1 4 5">Belongs to the bacterial ribosomal protein bS18 family.</text>
</comment>
<evidence type="ECO:0000313" key="7">
    <source>
        <dbReference type="Proteomes" id="UP000004191"/>
    </source>
</evidence>
<keyword evidence="4" id="KW-0699">rRNA-binding</keyword>
<dbReference type="PRINTS" id="PR00974">
    <property type="entry name" value="RIBOSOMALS18"/>
</dbReference>
<proteinExistence type="inferred from homology"/>
<dbReference type="PANTHER" id="PTHR13479">
    <property type="entry name" value="30S RIBOSOMAL PROTEIN S18"/>
    <property type="match status" value="1"/>
</dbReference>
<dbReference type="eggNOG" id="COG0238">
    <property type="taxonomic scope" value="Bacteria"/>
</dbReference>
<name>H3NL42_9FIRM</name>
<dbReference type="NCBIfam" id="TIGR00165">
    <property type="entry name" value="S18"/>
    <property type="match status" value="1"/>
</dbReference>
<evidence type="ECO:0000256" key="1">
    <source>
        <dbReference type="ARBA" id="ARBA00005589"/>
    </source>
</evidence>
<dbReference type="HOGENOM" id="CLU_148710_1_0_9"/>
<keyword evidence="3 4" id="KW-0687">Ribonucleoprotein</keyword>
<keyword evidence="2 4" id="KW-0689">Ribosomal protein</keyword>
<keyword evidence="4" id="KW-0694">RNA-binding</keyword>
<comment type="function">
    <text evidence="4">Binds as a heterodimer with protein bS6 to the central domain of the 16S rRNA, where it helps stabilize the platform of the 30S subunit.</text>
</comment>
<dbReference type="InterPro" id="IPR036870">
    <property type="entry name" value="Ribosomal_bS18_sf"/>
</dbReference>
<organism evidence="6 7">
    <name type="scientific">Helcococcus kunzii ATCC 51366</name>
    <dbReference type="NCBI Taxonomy" id="883114"/>
    <lineage>
        <taxon>Bacteria</taxon>
        <taxon>Bacillati</taxon>
        <taxon>Bacillota</taxon>
        <taxon>Tissierellia</taxon>
        <taxon>Tissierellales</taxon>
        <taxon>Peptoniphilaceae</taxon>
        <taxon>Helcococcus</taxon>
    </lineage>
</organism>
<dbReference type="STRING" id="883114.HMPREF9709_00053"/>
<dbReference type="PATRIC" id="fig|883114.3.peg.52"/>
<evidence type="ECO:0000256" key="2">
    <source>
        <dbReference type="ARBA" id="ARBA00022980"/>
    </source>
</evidence>
<comment type="subunit">
    <text evidence="4">Part of the 30S ribosomal subunit. Forms a tight heterodimer with protein bS6.</text>
</comment>
<dbReference type="SUPFAM" id="SSF46911">
    <property type="entry name" value="Ribosomal protein S18"/>
    <property type="match status" value="1"/>
</dbReference>
<comment type="caution">
    <text evidence="6">The sequence shown here is derived from an EMBL/GenBank/DDBJ whole genome shotgun (WGS) entry which is preliminary data.</text>
</comment>
<dbReference type="GO" id="GO:0003735">
    <property type="term" value="F:structural constituent of ribosome"/>
    <property type="evidence" value="ECO:0007669"/>
    <property type="project" value="InterPro"/>
</dbReference>
<gene>
    <name evidence="4" type="primary">rpsR</name>
    <name evidence="6" type="ORF">HMPREF9709_00053</name>
</gene>
<evidence type="ECO:0000256" key="3">
    <source>
        <dbReference type="ARBA" id="ARBA00023274"/>
    </source>
</evidence>
<dbReference type="RefSeq" id="WP_005396830.1">
    <property type="nucleotide sequence ID" value="NZ_JH601088.1"/>
</dbReference>
<evidence type="ECO:0000256" key="5">
    <source>
        <dbReference type="RuleBase" id="RU003910"/>
    </source>
</evidence>
<dbReference type="EMBL" id="AGEI01000002">
    <property type="protein sequence ID" value="EHR36298.1"/>
    <property type="molecule type" value="Genomic_DNA"/>
</dbReference>
<dbReference type="PANTHER" id="PTHR13479:SF40">
    <property type="entry name" value="SMALL RIBOSOMAL SUBUNIT PROTEIN BS18M"/>
    <property type="match status" value="1"/>
</dbReference>
<dbReference type="AlphaFoldDB" id="H3NL42"/>
<reference evidence="6 7" key="1">
    <citation type="submission" date="2012-01" db="EMBL/GenBank/DDBJ databases">
        <title>The Genome Sequence of Helcococcus kunzii ATCC 51366.</title>
        <authorList>
            <consortium name="The Broad Institute Genome Sequencing Platform"/>
            <person name="Earl A."/>
            <person name="Ward D."/>
            <person name="Feldgarden M."/>
            <person name="Gevers D."/>
            <person name="Huys G."/>
            <person name="Young S.K."/>
            <person name="Zeng Q."/>
            <person name="Gargeya S."/>
            <person name="Fitzgerald M."/>
            <person name="Haas B."/>
            <person name="Abouelleil A."/>
            <person name="Alvarado L."/>
            <person name="Arachchi H.M."/>
            <person name="Berlin A."/>
            <person name="Chapman S.B."/>
            <person name="Gearin G."/>
            <person name="Goldberg J."/>
            <person name="Griggs A."/>
            <person name="Gujja S."/>
            <person name="Hansen M."/>
            <person name="Heiman D."/>
            <person name="Howarth C."/>
            <person name="Larimer J."/>
            <person name="Lui A."/>
            <person name="MacDonald P.J.P."/>
            <person name="McCowen C."/>
            <person name="Montmayeur A."/>
            <person name="Murphy C."/>
            <person name="Neiman D."/>
            <person name="Pearson M."/>
            <person name="Priest M."/>
            <person name="Roberts A."/>
            <person name="Saif S."/>
            <person name="Shea T."/>
            <person name="Sisk P."/>
            <person name="Stolte C."/>
            <person name="Sykes S."/>
            <person name="Wortman J."/>
            <person name="Nusbaum C."/>
            <person name="Birren B."/>
        </authorList>
    </citation>
    <scope>NUCLEOTIDE SEQUENCE [LARGE SCALE GENOMIC DNA]</scope>
    <source>
        <strain evidence="6 7">ATCC 51366</strain>
    </source>
</reference>
<dbReference type="Pfam" id="PF01084">
    <property type="entry name" value="Ribosomal_S18"/>
    <property type="match status" value="1"/>
</dbReference>
<dbReference type="GeneID" id="96998078"/>
<dbReference type="GO" id="GO:0005840">
    <property type="term" value="C:ribosome"/>
    <property type="evidence" value="ECO:0007669"/>
    <property type="project" value="UniProtKB-KW"/>
</dbReference>
<evidence type="ECO:0000256" key="4">
    <source>
        <dbReference type="HAMAP-Rule" id="MF_00270"/>
    </source>
</evidence>
<dbReference type="OrthoDB" id="9812008at2"/>
<dbReference type="HAMAP" id="MF_00270">
    <property type="entry name" value="Ribosomal_bS18"/>
    <property type="match status" value="1"/>
</dbReference>
<accession>H3NL42</accession>
<evidence type="ECO:0000313" key="6">
    <source>
        <dbReference type="EMBL" id="EHR36298.1"/>
    </source>
</evidence>
<keyword evidence="7" id="KW-1185">Reference proteome</keyword>
<dbReference type="GO" id="GO:0070181">
    <property type="term" value="F:small ribosomal subunit rRNA binding"/>
    <property type="evidence" value="ECO:0007669"/>
    <property type="project" value="TreeGrafter"/>
</dbReference>